<feature type="non-terminal residue" evidence="1">
    <location>
        <position position="1"/>
    </location>
</feature>
<evidence type="ECO:0000313" key="2">
    <source>
        <dbReference type="Proteomes" id="UP000251960"/>
    </source>
</evidence>
<protein>
    <submittedName>
        <fullName evidence="1">Uncharacterized protein</fullName>
    </submittedName>
</protein>
<evidence type="ECO:0000313" key="1">
    <source>
        <dbReference type="EMBL" id="PWZ22534.1"/>
    </source>
</evidence>
<accession>A0A3L6EN47</accession>
<proteinExistence type="predicted"/>
<dbReference type="Proteomes" id="UP000251960">
    <property type="component" value="Chromosome 5"/>
</dbReference>
<gene>
    <name evidence="1" type="ORF">Zm00014a_007108</name>
</gene>
<name>A0A3L6EN47_MAIZE</name>
<organism evidence="1 2">
    <name type="scientific">Zea mays</name>
    <name type="common">Maize</name>
    <dbReference type="NCBI Taxonomy" id="4577"/>
    <lineage>
        <taxon>Eukaryota</taxon>
        <taxon>Viridiplantae</taxon>
        <taxon>Streptophyta</taxon>
        <taxon>Embryophyta</taxon>
        <taxon>Tracheophyta</taxon>
        <taxon>Spermatophyta</taxon>
        <taxon>Magnoliopsida</taxon>
        <taxon>Liliopsida</taxon>
        <taxon>Poales</taxon>
        <taxon>Poaceae</taxon>
        <taxon>PACMAD clade</taxon>
        <taxon>Panicoideae</taxon>
        <taxon>Andropogonodae</taxon>
        <taxon>Andropogoneae</taxon>
        <taxon>Tripsacinae</taxon>
        <taxon>Zea</taxon>
    </lineage>
</organism>
<dbReference type="EMBL" id="NCVQ01000006">
    <property type="protein sequence ID" value="PWZ22534.1"/>
    <property type="molecule type" value="Genomic_DNA"/>
</dbReference>
<reference evidence="1 2" key="1">
    <citation type="journal article" date="2018" name="Nat. Genet.">
        <title>Extensive intraspecific gene order and gene structural variations between Mo17 and other maize genomes.</title>
        <authorList>
            <person name="Sun S."/>
            <person name="Zhou Y."/>
            <person name="Chen J."/>
            <person name="Shi J."/>
            <person name="Zhao H."/>
            <person name="Zhao H."/>
            <person name="Song W."/>
            <person name="Zhang M."/>
            <person name="Cui Y."/>
            <person name="Dong X."/>
            <person name="Liu H."/>
            <person name="Ma X."/>
            <person name="Jiao Y."/>
            <person name="Wang B."/>
            <person name="Wei X."/>
            <person name="Stein J.C."/>
            <person name="Glaubitz J.C."/>
            <person name="Lu F."/>
            <person name="Yu G."/>
            <person name="Liang C."/>
            <person name="Fengler K."/>
            <person name="Li B."/>
            <person name="Rafalski A."/>
            <person name="Schnable P.S."/>
            <person name="Ware D.H."/>
            <person name="Buckler E.S."/>
            <person name="Lai J."/>
        </authorList>
    </citation>
    <scope>NUCLEOTIDE SEQUENCE [LARGE SCALE GENOMIC DNA]</scope>
    <source>
        <strain evidence="2">cv. Missouri 17</strain>
        <tissue evidence="1">Seedling</tissue>
    </source>
</reference>
<comment type="caution">
    <text evidence="1">The sequence shown here is derived from an EMBL/GenBank/DDBJ whole genome shotgun (WGS) entry which is preliminary data.</text>
</comment>
<dbReference type="AlphaFoldDB" id="A0A3L6EN47"/>
<sequence>KVISSVSLSYPLPYRLFQNLLCKTVSNNLIYS</sequence>